<sequence>MLYVDILTIFPDIFRSYFAESILKRAQKARHLSISIHNLRRWAHDVHRVTDARPYGGGAGMVMKVDPIFRAVQALRKKRKTKIVLFSAGGKQFTQKTAKRYAALSHLILICGRYEGVDERVRKYIADEEISIGPYVLTGGEVPAMVVVDAVARLLPGVLGNKESLKEESFSFGWRPEPEPRARGTVRGSLGPSARRRDLVQGEYPHYTRPEAFFPNPKNKRIMWRVPKILLSGNHQKVFEWRRRRLRIIRP</sequence>
<dbReference type="EC" id="2.1.1.228" evidence="5 15"/>
<dbReference type="Gene3D" id="3.40.1280.10">
    <property type="match status" value="1"/>
</dbReference>
<dbReference type="PANTHER" id="PTHR46417:SF1">
    <property type="entry name" value="TRNA (GUANINE-N(1)-)-METHYLTRANSFERASE"/>
    <property type="match status" value="1"/>
</dbReference>
<evidence type="ECO:0000256" key="6">
    <source>
        <dbReference type="ARBA" id="ARBA00014679"/>
    </source>
</evidence>
<evidence type="ECO:0000256" key="2">
    <source>
        <dbReference type="ARBA" id="ARBA00004496"/>
    </source>
</evidence>
<feature type="binding site" evidence="15 16">
    <location>
        <position position="112"/>
    </location>
    <ligand>
        <name>S-adenosyl-L-methionine</name>
        <dbReference type="ChEBI" id="CHEBI:59789"/>
    </ligand>
</feature>
<evidence type="ECO:0000256" key="7">
    <source>
        <dbReference type="ARBA" id="ARBA00022490"/>
    </source>
</evidence>
<dbReference type="CDD" id="cd18080">
    <property type="entry name" value="TrmD-like"/>
    <property type="match status" value="1"/>
</dbReference>
<keyword evidence="9 15" id="KW-0808">Transferase</keyword>
<name>A0A1G2PH84_9BACT</name>
<evidence type="ECO:0000256" key="12">
    <source>
        <dbReference type="ARBA" id="ARBA00029736"/>
    </source>
</evidence>
<dbReference type="AlphaFoldDB" id="A0A1G2PH84"/>
<comment type="subcellular location">
    <subcellularLocation>
        <location evidence="2 15 17">Cytoplasm</location>
    </subcellularLocation>
</comment>
<keyword evidence="11 15" id="KW-0819">tRNA processing</keyword>
<dbReference type="InterPro" id="IPR029026">
    <property type="entry name" value="tRNA_m1G_MTases_N"/>
</dbReference>
<organism evidence="19 20">
    <name type="scientific">Candidatus Terrybacteria bacterium RIFCSPHIGHO2_01_FULL_48_17</name>
    <dbReference type="NCBI Taxonomy" id="1802362"/>
    <lineage>
        <taxon>Bacteria</taxon>
        <taxon>Candidatus Terryibacteriota</taxon>
    </lineage>
</organism>
<evidence type="ECO:0000256" key="9">
    <source>
        <dbReference type="ARBA" id="ARBA00022679"/>
    </source>
</evidence>
<evidence type="ECO:0000313" key="19">
    <source>
        <dbReference type="EMBL" id="OHA47694.1"/>
    </source>
</evidence>
<evidence type="ECO:0000256" key="5">
    <source>
        <dbReference type="ARBA" id="ARBA00012807"/>
    </source>
</evidence>
<dbReference type="PIRSF" id="PIRSF000386">
    <property type="entry name" value="tRNA_mtase"/>
    <property type="match status" value="1"/>
</dbReference>
<dbReference type="InterPro" id="IPR002649">
    <property type="entry name" value="tRNA_m1G_MeTrfase_TrmD"/>
</dbReference>
<comment type="caution">
    <text evidence="15">Lacks conserved residue(s) required for the propagation of feature annotation.</text>
</comment>
<dbReference type="STRING" id="1802362.A2806_03395"/>
<dbReference type="Proteomes" id="UP000177629">
    <property type="component" value="Unassembled WGS sequence"/>
</dbReference>
<proteinExistence type="inferred from homology"/>
<evidence type="ECO:0000256" key="16">
    <source>
        <dbReference type="PIRSR" id="PIRSR000386-1"/>
    </source>
</evidence>
<keyword evidence="7 15" id="KW-0963">Cytoplasm</keyword>
<evidence type="ECO:0000259" key="18">
    <source>
        <dbReference type="Pfam" id="PF01746"/>
    </source>
</evidence>
<evidence type="ECO:0000256" key="10">
    <source>
        <dbReference type="ARBA" id="ARBA00022691"/>
    </source>
</evidence>
<gene>
    <name evidence="15" type="primary">trmD</name>
    <name evidence="19" type="ORF">A2806_03395</name>
</gene>
<dbReference type="GO" id="GO:0005829">
    <property type="term" value="C:cytosol"/>
    <property type="evidence" value="ECO:0007669"/>
    <property type="project" value="TreeGrafter"/>
</dbReference>
<comment type="subunit">
    <text evidence="4 15 17">Homodimer.</text>
</comment>
<dbReference type="FunFam" id="3.40.1280.10:FF:000001">
    <property type="entry name" value="tRNA (guanine-N(1)-)-methyltransferase"/>
    <property type="match status" value="1"/>
</dbReference>
<evidence type="ECO:0000256" key="14">
    <source>
        <dbReference type="ARBA" id="ARBA00047783"/>
    </source>
</evidence>
<reference evidence="19 20" key="1">
    <citation type="journal article" date="2016" name="Nat. Commun.">
        <title>Thousands of microbial genomes shed light on interconnected biogeochemical processes in an aquifer system.</title>
        <authorList>
            <person name="Anantharaman K."/>
            <person name="Brown C.T."/>
            <person name="Hug L.A."/>
            <person name="Sharon I."/>
            <person name="Castelle C.J."/>
            <person name="Probst A.J."/>
            <person name="Thomas B.C."/>
            <person name="Singh A."/>
            <person name="Wilkins M.J."/>
            <person name="Karaoz U."/>
            <person name="Brodie E.L."/>
            <person name="Williams K.H."/>
            <person name="Hubbard S.S."/>
            <person name="Banfield J.F."/>
        </authorList>
    </citation>
    <scope>NUCLEOTIDE SEQUENCE [LARGE SCALE GENOMIC DNA]</scope>
</reference>
<protein>
    <recommendedName>
        <fullName evidence="6 15">tRNA (guanine-N(1)-)-methyltransferase</fullName>
        <ecNumber evidence="5 15">2.1.1.228</ecNumber>
    </recommendedName>
    <alternativeName>
        <fullName evidence="12 15">M1G-methyltransferase</fullName>
    </alternativeName>
    <alternativeName>
        <fullName evidence="13 15">tRNA [GM37] methyltransferase</fullName>
    </alternativeName>
</protein>
<dbReference type="EMBL" id="MHSS01000015">
    <property type="protein sequence ID" value="OHA47694.1"/>
    <property type="molecule type" value="Genomic_DNA"/>
</dbReference>
<evidence type="ECO:0000256" key="4">
    <source>
        <dbReference type="ARBA" id="ARBA00011738"/>
    </source>
</evidence>
<evidence type="ECO:0000256" key="8">
    <source>
        <dbReference type="ARBA" id="ARBA00022603"/>
    </source>
</evidence>
<dbReference type="InterPro" id="IPR029028">
    <property type="entry name" value="Alpha/beta_knot_MTases"/>
</dbReference>
<dbReference type="GO" id="GO:0052906">
    <property type="term" value="F:tRNA (guanine(37)-N1)-methyltransferase activity"/>
    <property type="evidence" value="ECO:0007669"/>
    <property type="project" value="UniProtKB-UniRule"/>
</dbReference>
<evidence type="ECO:0000256" key="15">
    <source>
        <dbReference type="HAMAP-Rule" id="MF_00605"/>
    </source>
</evidence>
<evidence type="ECO:0000256" key="11">
    <source>
        <dbReference type="ARBA" id="ARBA00022694"/>
    </source>
</evidence>
<dbReference type="InterPro" id="IPR016009">
    <property type="entry name" value="tRNA_MeTrfase_TRMD/TRM10"/>
</dbReference>
<keyword evidence="10 15" id="KW-0949">S-adenosyl-L-methionine</keyword>
<comment type="catalytic activity">
    <reaction evidence="14 15 17">
        <text>guanosine(37) in tRNA + S-adenosyl-L-methionine = N(1)-methylguanosine(37) in tRNA + S-adenosyl-L-homocysteine + H(+)</text>
        <dbReference type="Rhea" id="RHEA:36899"/>
        <dbReference type="Rhea" id="RHEA-COMP:10145"/>
        <dbReference type="Rhea" id="RHEA-COMP:10147"/>
        <dbReference type="ChEBI" id="CHEBI:15378"/>
        <dbReference type="ChEBI" id="CHEBI:57856"/>
        <dbReference type="ChEBI" id="CHEBI:59789"/>
        <dbReference type="ChEBI" id="CHEBI:73542"/>
        <dbReference type="ChEBI" id="CHEBI:74269"/>
        <dbReference type="EC" id="2.1.1.228"/>
    </reaction>
</comment>
<dbReference type="GO" id="GO:0002939">
    <property type="term" value="P:tRNA N1-guanine methylation"/>
    <property type="evidence" value="ECO:0007669"/>
    <property type="project" value="TreeGrafter"/>
</dbReference>
<dbReference type="HAMAP" id="MF_00605">
    <property type="entry name" value="TrmD"/>
    <property type="match status" value="1"/>
</dbReference>
<dbReference type="InterPro" id="IPR023148">
    <property type="entry name" value="tRNA_m1G_MeTrfase_C_sf"/>
</dbReference>
<dbReference type="NCBIfam" id="TIGR00088">
    <property type="entry name" value="trmD"/>
    <property type="match status" value="1"/>
</dbReference>
<feature type="domain" description="tRNA methyltransferase TRMD/TRM10-type" evidence="18">
    <location>
        <begin position="4"/>
        <end position="178"/>
    </location>
</feature>
<dbReference type="SUPFAM" id="SSF75217">
    <property type="entry name" value="alpha/beta knot"/>
    <property type="match status" value="1"/>
</dbReference>
<comment type="function">
    <text evidence="1 15 17">Specifically methylates guanosine-37 in various tRNAs.</text>
</comment>
<accession>A0A1G2PH84</accession>
<evidence type="ECO:0000256" key="1">
    <source>
        <dbReference type="ARBA" id="ARBA00002634"/>
    </source>
</evidence>
<comment type="similarity">
    <text evidence="3 15 17">Belongs to the RNA methyltransferase TrmD family.</text>
</comment>
<dbReference type="Pfam" id="PF01746">
    <property type="entry name" value="tRNA_m1G_MT"/>
    <property type="match status" value="1"/>
</dbReference>
<dbReference type="PANTHER" id="PTHR46417">
    <property type="entry name" value="TRNA (GUANINE-N(1)-)-METHYLTRANSFERASE"/>
    <property type="match status" value="1"/>
</dbReference>
<evidence type="ECO:0000256" key="17">
    <source>
        <dbReference type="RuleBase" id="RU003464"/>
    </source>
</evidence>
<comment type="caution">
    <text evidence="19">The sequence shown here is derived from an EMBL/GenBank/DDBJ whole genome shotgun (WGS) entry which is preliminary data.</text>
</comment>
<evidence type="ECO:0000256" key="3">
    <source>
        <dbReference type="ARBA" id="ARBA00007630"/>
    </source>
</evidence>
<dbReference type="Gene3D" id="1.10.1270.20">
    <property type="entry name" value="tRNA(m1g37)methyltransferase, domain 2"/>
    <property type="match status" value="1"/>
</dbReference>
<keyword evidence="8 15" id="KW-0489">Methyltransferase</keyword>
<dbReference type="NCBIfam" id="NF000648">
    <property type="entry name" value="PRK00026.1"/>
    <property type="match status" value="1"/>
</dbReference>
<evidence type="ECO:0000256" key="13">
    <source>
        <dbReference type="ARBA" id="ARBA00033392"/>
    </source>
</evidence>
<evidence type="ECO:0000313" key="20">
    <source>
        <dbReference type="Proteomes" id="UP000177629"/>
    </source>
</evidence>